<keyword evidence="4" id="KW-0969">Cilium</keyword>
<evidence type="ECO:0000256" key="3">
    <source>
        <dbReference type="ARBA" id="ARBA00022795"/>
    </source>
</evidence>
<evidence type="ECO:0000256" key="2">
    <source>
        <dbReference type="ARBA" id="ARBA00007703"/>
    </source>
</evidence>
<evidence type="ECO:0000313" key="5">
    <source>
        <dbReference type="Proteomes" id="UP001165395"/>
    </source>
</evidence>
<dbReference type="RefSeq" id="WP_227177580.1">
    <property type="nucleotide sequence ID" value="NZ_JAJBZT010000001.1"/>
</dbReference>
<name>A0ABS8D1P8_9NEIS</name>
<comment type="caution">
    <text evidence="4">The sequence shown here is derived from an EMBL/GenBank/DDBJ whole genome shotgun (WGS) entry which is preliminary data.</text>
</comment>
<dbReference type="SUPFAM" id="SSF140566">
    <property type="entry name" value="FlgN-like"/>
    <property type="match status" value="1"/>
</dbReference>
<dbReference type="InterPro" id="IPR036679">
    <property type="entry name" value="FlgN-like_sf"/>
</dbReference>
<dbReference type="InterPro" id="IPR007809">
    <property type="entry name" value="FlgN-like"/>
</dbReference>
<dbReference type="Proteomes" id="UP001165395">
    <property type="component" value="Unassembled WGS sequence"/>
</dbReference>
<organism evidence="4 5">
    <name type="scientific">Leeia speluncae</name>
    <dbReference type="NCBI Taxonomy" id="2884804"/>
    <lineage>
        <taxon>Bacteria</taxon>
        <taxon>Pseudomonadati</taxon>
        <taxon>Pseudomonadota</taxon>
        <taxon>Betaproteobacteria</taxon>
        <taxon>Neisseriales</taxon>
        <taxon>Leeiaceae</taxon>
        <taxon>Leeia</taxon>
    </lineage>
</organism>
<protein>
    <submittedName>
        <fullName evidence="4">Flagellar protein FlgN</fullName>
    </submittedName>
</protein>
<dbReference type="Gene3D" id="1.20.58.300">
    <property type="entry name" value="FlgN-like"/>
    <property type="match status" value="1"/>
</dbReference>
<sequence length="157" mass="17280">MSDVLDPQLAHLLNQQISGLSLLIEQLNSEKQALASRDGNAIESINQQKQETVSELQVTSKALTDLLSKLSGSTDIATHKEWLLANIGETALWGKWNSLAAESKKLNEQNGKLIDASLRFQEKQLNILLPQANITKLYTASGTTEENSGLIRNRDIV</sequence>
<keyword evidence="3" id="KW-1005">Bacterial flagellum biogenesis</keyword>
<keyword evidence="4" id="KW-0282">Flagellum</keyword>
<comment type="function">
    <text evidence="1">Required for the efficient initiation of filament assembly.</text>
</comment>
<evidence type="ECO:0000313" key="4">
    <source>
        <dbReference type="EMBL" id="MCB6182122.1"/>
    </source>
</evidence>
<dbReference type="EMBL" id="JAJBZT010000001">
    <property type="protein sequence ID" value="MCB6182122.1"/>
    <property type="molecule type" value="Genomic_DNA"/>
</dbReference>
<accession>A0ABS8D1P8</accession>
<evidence type="ECO:0000256" key="1">
    <source>
        <dbReference type="ARBA" id="ARBA00002397"/>
    </source>
</evidence>
<dbReference type="Pfam" id="PF05130">
    <property type="entry name" value="FlgN"/>
    <property type="match status" value="1"/>
</dbReference>
<gene>
    <name evidence="4" type="ORF">LIN78_00945</name>
</gene>
<keyword evidence="4" id="KW-0966">Cell projection</keyword>
<proteinExistence type="inferred from homology"/>
<comment type="similarity">
    <text evidence="2">Belongs to the FlgN family.</text>
</comment>
<keyword evidence="5" id="KW-1185">Reference proteome</keyword>
<reference evidence="4" key="1">
    <citation type="submission" date="2021-10" db="EMBL/GenBank/DDBJ databases">
        <title>The complete genome sequence of Leeia sp. TBRC 13508.</title>
        <authorList>
            <person name="Charoenyingcharoen P."/>
            <person name="Yukphan P."/>
        </authorList>
    </citation>
    <scope>NUCLEOTIDE SEQUENCE</scope>
    <source>
        <strain evidence="4">TBRC 13508</strain>
    </source>
</reference>